<proteinExistence type="predicted"/>
<protein>
    <submittedName>
        <fullName evidence="6">RING/FYVE/PHD zinc finger superfamily protein</fullName>
    </submittedName>
</protein>
<dbReference type="PROSITE" id="PS51292">
    <property type="entry name" value="ZF_RING_CH"/>
    <property type="match status" value="1"/>
</dbReference>
<dbReference type="Proteomes" id="UP000585474">
    <property type="component" value="Unassembled WGS sequence"/>
</dbReference>
<dbReference type="Pfam" id="PF12906">
    <property type="entry name" value="RINGv"/>
    <property type="match status" value="1"/>
</dbReference>
<keyword evidence="3" id="KW-0862">Zinc</keyword>
<evidence type="ECO:0000259" key="5">
    <source>
        <dbReference type="PROSITE" id="PS51292"/>
    </source>
</evidence>
<accession>A0A7J0H9N2</accession>
<comment type="caution">
    <text evidence="6">The sequence shown here is derived from an EMBL/GenBank/DDBJ whole genome shotgun (WGS) entry which is preliminary data.</text>
</comment>
<dbReference type="GO" id="GO:0008270">
    <property type="term" value="F:zinc ion binding"/>
    <property type="evidence" value="ECO:0007669"/>
    <property type="project" value="UniProtKB-KW"/>
</dbReference>
<dbReference type="SMART" id="SM00744">
    <property type="entry name" value="RINGv"/>
    <property type="match status" value="1"/>
</dbReference>
<keyword evidence="7" id="KW-1185">Reference proteome</keyword>
<feature type="domain" description="RING-CH-type" evidence="5">
    <location>
        <begin position="117"/>
        <end position="170"/>
    </location>
</feature>
<feature type="compositionally biased region" description="Low complexity" evidence="4">
    <location>
        <begin position="61"/>
        <end position="74"/>
    </location>
</feature>
<dbReference type="AlphaFoldDB" id="A0A7J0H9N2"/>
<dbReference type="Gene3D" id="3.30.40.10">
    <property type="entry name" value="Zinc/RING finger domain, C3HC4 (zinc finger)"/>
    <property type="match status" value="1"/>
</dbReference>
<reference evidence="6 7" key="1">
    <citation type="submission" date="2019-07" db="EMBL/GenBank/DDBJ databases">
        <title>De Novo Assembly of kiwifruit Actinidia rufa.</title>
        <authorList>
            <person name="Sugita-Konishi S."/>
            <person name="Sato K."/>
            <person name="Mori E."/>
            <person name="Abe Y."/>
            <person name="Kisaki G."/>
            <person name="Hamano K."/>
            <person name="Suezawa K."/>
            <person name="Otani M."/>
            <person name="Fukuda T."/>
            <person name="Manabe T."/>
            <person name="Gomi K."/>
            <person name="Tabuchi M."/>
            <person name="Akimitsu K."/>
            <person name="Kataoka I."/>
        </authorList>
    </citation>
    <scope>NUCLEOTIDE SEQUENCE [LARGE SCALE GENOMIC DNA]</scope>
    <source>
        <strain evidence="7">cv. Fuchu</strain>
    </source>
</reference>
<gene>
    <name evidence="6" type="ORF">Acr_28g0005350</name>
</gene>
<dbReference type="PANTHER" id="PTHR46214:SF18">
    <property type="entry name" value="RING-CH-TYPE DOMAIN-CONTAINING PROTEIN"/>
    <property type="match status" value="1"/>
</dbReference>
<evidence type="ECO:0000313" key="6">
    <source>
        <dbReference type="EMBL" id="GFZ19830.1"/>
    </source>
</evidence>
<name>A0A7J0H9N2_9ERIC</name>
<dbReference type="PANTHER" id="PTHR46214">
    <property type="entry name" value="ZINC FINGER, RING-CH-TYPE"/>
    <property type="match status" value="1"/>
</dbReference>
<evidence type="ECO:0000256" key="2">
    <source>
        <dbReference type="ARBA" id="ARBA00022771"/>
    </source>
</evidence>
<keyword evidence="1" id="KW-0479">Metal-binding</keyword>
<dbReference type="EMBL" id="BJWL01000028">
    <property type="protein sequence ID" value="GFZ19830.1"/>
    <property type="molecule type" value="Genomic_DNA"/>
</dbReference>
<organism evidence="6 7">
    <name type="scientific">Actinidia rufa</name>
    <dbReference type="NCBI Taxonomy" id="165716"/>
    <lineage>
        <taxon>Eukaryota</taxon>
        <taxon>Viridiplantae</taxon>
        <taxon>Streptophyta</taxon>
        <taxon>Embryophyta</taxon>
        <taxon>Tracheophyta</taxon>
        <taxon>Spermatophyta</taxon>
        <taxon>Magnoliopsida</taxon>
        <taxon>eudicotyledons</taxon>
        <taxon>Gunneridae</taxon>
        <taxon>Pentapetalae</taxon>
        <taxon>asterids</taxon>
        <taxon>Ericales</taxon>
        <taxon>Actinidiaceae</taxon>
        <taxon>Actinidia</taxon>
    </lineage>
</organism>
<dbReference type="OrthoDB" id="1912066at2759"/>
<dbReference type="InterPro" id="IPR011016">
    <property type="entry name" value="Znf_RING-CH"/>
</dbReference>
<evidence type="ECO:0000256" key="1">
    <source>
        <dbReference type="ARBA" id="ARBA00022723"/>
    </source>
</evidence>
<evidence type="ECO:0000313" key="7">
    <source>
        <dbReference type="Proteomes" id="UP000585474"/>
    </source>
</evidence>
<evidence type="ECO:0000256" key="3">
    <source>
        <dbReference type="ARBA" id="ARBA00022833"/>
    </source>
</evidence>
<sequence>MASVRMMVVFGSYYTVLPRGWSFKLALQRQCNGRPPPYFGMVFSLSPVVAGGVGGLPSQEAARPPRTRAGAPPTNASPRRSIGFWALDPNSHGESSESNFSSEDVDLESGELELKLHLAKEERECRICHLNLVRDEESGVAIELGCDCKGDLAAAHKQCAETWFKIRGNM</sequence>
<feature type="region of interest" description="Disordered" evidence="4">
    <location>
        <begin position="56"/>
        <end position="83"/>
    </location>
</feature>
<evidence type="ECO:0000256" key="4">
    <source>
        <dbReference type="SAM" id="MobiDB-lite"/>
    </source>
</evidence>
<dbReference type="InterPro" id="IPR013083">
    <property type="entry name" value="Znf_RING/FYVE/PHD"/>
</dbReference>
<keyword evidence="2" id="KW-0863">Zinc-finger</keyword>
<dbReference type="SUPFAM" id="SSF57850">
    <property type="entry name" value="RING/U-box"/>
    <property type="match status" value="1"/>
</dbReference>